<feature type="region of interest" description="Disordered" evidence="1">
    <location>
        <begin position="155"/>
        <end position="187"/>
    </location>
</feature>
<gene>
    <name evidence="2" type="ORF">LAMO00422_LOCUS9424</name>
</gene>
<evidence type="ECO:0000313" key="2">
    <source>
        <dbReference type="EMBL" id="CAD8448183.1"/>
    </source>
</evidence>
<evidence type="ECO:0000256" key="1">
    <source>
        <dbReference type="SAM" id="MobiDB-lite"/>
    </source>
</evidence>
<name>A0A7S0DC91_9EUKA</name>
<dbReference type="EMBL" id="HBEM01013634">
    <property type="protein sequence ID" value="CAD8448183.1"/>
    <property type="molecule type" value="Transcribed_RNA"/>
</dbReference>
<feature type="compositionally biased region" description="Polar residues" evidence="1">
    <location>
        <begin position="155"/>
        <end position="164"/>
    </location>
</feature>
<protein>
    <submittedName>
        <fullName evidence="2">Uncharacterized protein</fullName>
    </submittedName>
</protein>
<accession>A0A7S0DC91</accession>
<organism evidence="2">
    <name type="scientific">Amorphochlora amoebiformis</name>
    <dbReference type="NCBI Taxonomy" id="1561963"/>
    <lineage>
        <taxon>Eukaryota</taxon>
        <taxon>Sar</taxon>
        <taxon>Rhizaria</taxon>
        <taxon>Cercozoa</taxon>
        <taxon>Chlorarachniophyceae</taxon>
        <taxon>Amorphochlora</taxon>
    </lineage>
</organism>
<sequence length="187" mass="20817">MKGFQRMVEIQLTFIPERKNKSDPKNANITTKQVDISIPSANRLLSSAETKKNTPSVTWGGGAEKEILALLKATPKALPYRITKDGKRGCDRTVVWALCETLLKIDGKWSYRELFRMNNVTHKTAIAVCKLANRNRARGSRLCTISVKCLKKTSPDSLNPNSAVPRNPTGMRGNKIQALKTTANTEY</sequence>
<proteinExistence type="predicted"/>
<reference evidence="2" key="1">
    <citation type="submission" date="2021-01" db="EMBL/GenBank/DDBJ databases">
        <authorList>
            <person name="Corre E."/>
            <person name="Pelletier E."/>
            <person name="Niang G."/>
            <person name="Scheremetjew M."/>
            <person name="Finn R."/>
            <person name="Kale V."/>
            <person name="Holt S."/>
            <person name="Cochrane G."/>
            <person name="Meng A."/>
            <person name="Brown T."/>
            <person name="Cohen L."/>
        </authorList>
    </citation>
    <scope>NUCLEOTIDE SEQUENCE</scope>
    <source>
        <strain evidence="2">CCMP2058</strain>
    </source>
</reference>
<dbReference type="AlphaFoldDB" id="A0A7S0DC91"/>